<comment type="caution">
    <text evidence="1">The sequence shown here is derived from an EMBL/GenBank/DDBJ whole genome shotgun (WGS) entry which is preliminary data.</text>
</comment>
<dbReference type="Gene3D" id="3.60.15.10">
    <property type="entry name" value="Ribonuclease Z/Hydroxyacylglutathione hydrolase-like"/>
    <property type="match status" value="1"/>
</dbReference>
<dbReference type="EMBL" id="JRYR02000001">
    <property type="protein sequence ID" value="OHX68097.1"/>
    <property type="molecule type" value="Genomic_DNA"/>
</dbReference>
<dbReference type="OrthoDB" id="976186at2"/>
<dbReference type="InterPro" id="IPR036866">
    <property type="entry name" value="RibonucZ/Hydroxyglut_hydro"/>
</dbReference>
<dbReference type="SUPFAM" id="SSF56281">
    <property type="entry name" value="Metallo-hydrolase/oxidoreductase"/>
    <property type="match status" value="1"/>
</dbReference>
<organism evidence="1 2">
    <name type="scientific">Flammeovirga pacifica</name>
    <dbReference type="NCBI Taxonomy" id="915059"/>
    <lineage>
        <taxon>Bacteria</taxon>
        <taxon>Pseudomonadati</taxon>
        <taxon>Bacteroidota</taxon>
        <taxon>Cytophagia</taxon>
        <taxon>Cytophagales</taxon>
        <taxon>Flammeovirgaceae</taxon>
        <taxon>Flammeovirga</taxon>
    </lineage>
</organism>
<dbReference type="AlphaFoldDB" id="A0A1S1Z4E2"/>
<evidence type="ECO:0000313" key="2">
    <source>
        <dbReference type="Proteomes" id="UP000179797"/>
    </source>
</evidence>
<accession>A0A1S1Z4E2</accession>
<dbReference type="STRING" id="915059.NH26_17970"/>
<evidence type="ECO:0000313" key="1">
    <source>
        <dbReference type="EMBL" id="OHX68097.1"/>
    </source>
</evidence>
<evidence type="ECO:0008006" key="3">
    <source>
        <dbReference type="Google" id="ProtNLM"/>
    </source>
</evidence>
<dbReference type="Proteomes" id="UP000179797">
    <property type="component" value="Unassembled WGS sequence"/>
</dbReference>
<sequence length="249" mass="28922">MDNSWFLELDGLKLLIDPWLEGVEVDFFSWFNTQWHRTSPLPYDQLPDYNAVLITQKYPDHFHKVTLKKLQPKLVIGPSSIKKEIKKVLPETEFIGMDKKNSIVSVLDIDFHFLPTRRLIDPIYDGFVLSSKNESIYLLTHGFELDQEHSTALKIVPECTLLFTPFNLYKLPFFLGGVVSPGIKSVENLCQKLSPKVVVPTHDEDKYAKGIVSKFAKIEWSAKKEDLIKYPWLENRYQAFPDYKLKKIS</sequence>
<dbReference type="PANTHER" id="PTHR36142">
    <property type="entry name" value="METALLO-HYDROLASE/OXIDOREDUCTASE SUPERFAMILY PROTEIN"/>
    <property type="match status" value="1"/>
</dbReference>
<keyword evidence="2" id="KW-1185">Reference proteome</keyword>
<protein>
    <recommendedName>
        <fullName evidence="3">Metallo-beta-lactamase domain-containing protein</fullName>
    </recommendedName>
</protein>
<proteinExistence type="predicted"/>
<name>A0A1S1Z4E2_FLAPC</name>
<dbReference type="Pfam" id="PF13483">
    <property type="entry name" value="Lactamase_B_3"/>
    <property type="match status" value="1"/>
</dbReference>
<dbReference type="RefSeq" id="WP_044223251.1">
    <property type="nucleotide sequence ID" value="NZ_JRYR02000001.1"/>
</dbReference>
<reference evidence="1 2" key="1">
    <citation type="journal article" date="2012" name="Int. J. Syst. Evol. Microbiol.">
        <title>Flammeovirga pacifica sp. nov., isolated from deep-sea sediment.</title>
        <authorList>
            <person name="Xu H."/>
            <person name="Fu Y."/>
            <person name="Yang N."/>
            <person name="Ding Z."/>
            <person name="Lai Q."/>
            <person name="Zeng R."/>
        </authorList>
    </citation>
    <scope>NUCLEOTIDE SEQUENCE [LARGE SCALE GENOMIC DNA]</scope>
    <source>
        <strain evidence="2">DSM 24597 / LMG 26175 / WPAGA1</strain>
    </source>
</reference>
<dbReference type="PANTHER" id="PTHR36142:SF2">
    <property type="entry name" value="METALLO-HYDROLASE_OXIDOREDUCTASE SUPERFAMILY PROTEIN"/>
    <property type="match status" value="1"/>
</dbReference>
<gene>
    <name evidence="1" type="ORF">NH26_17970</name>
</gene>